<reference evidence="9" key="1">
    <citation type="submission" date="2018-12" db="EMBL/GenBank/DDBJ databases">
        <authorList>
            <consortium name="PulseNet: The National Subtyping Network for Foodborne Disease Surveillance"/>
            <person name="Tarr C.L."/>
            <person name="Trees E."/>
            <person name="Katz L.S."/>
            <person name="Carleton-Romer H.A."/>
            <person name="Stroika S."/>
            <person name="Kucerova Z."/>
            <person name="Roache K.F."/>
            <person name="Sabol A.L."/>
            <person name="Besser J."/>
            <person name="Gerner-Smidt P."/>
        </authorList>
    </citation>
    <scope>NUCLEOTIDE SEQUENCE</scope>
    <source>
        <strain evidence="9">PNUSAS063856</strain>
    </source>
</reference>
<dbReference type="AlphaFoldDB" id="A0A5T2Q995"/>
<organism evidence="9">
    <name type="scientific">Salmonella enterica</name>
    <name type="common">Salmonella choleraesuis</name>
    <dbReference type="NCBI Taxonomy" id="28901"/>
    <lineage>
        <taxon>Bacteria</taxon>
        <taxon>Pseudomonadati</taxon>
        <taxon>Pseudomonadota</taxon>
        <taxon>Gammaproteobacteria</taxon>
        <taxon>Enterobacterales</taxon>
        <taxon>Enterobacteriaceae</taxon>
        <taxon>Salmonella</taxon>
    </lineage>
</organism>
<evidence type="ECO:0000256" key="3">
    <source>
        <dbReference type="ARBA" id="ARBA00022597"/>
    </source>
</evidence>
<evidence type="ECO:0000256" key="7">
    <source>
        <dbReference type="PROSITE-ProRule" id="PRU00423"/>
    </source>
</evidence>
<dbReference type="GO" id="GO:0008982">
    <property type="term" value="F:protein-N(PI)-phosphohistidine-sugar phosphotransferase activity"/>
    <property type="evidence" value="ECO:0007669"/>
    <property type="project" value="InterPro"/>
</dbReference>
<dbReference type="PANTHER" id="PTHR34581">
    <property type="entry name" value="PTS SYSTEM N,N'-DIACETYLCHITOBIOSE-SPECIFIC EIIB COMPONENT"/>
    <property type="match status" value="1"/>
</dbReference>
<evidence type="ECO:0000256" key="6">
    <source>
        <dbReference type="ARBA" id="ARBA00022777"/>
    </source>
</evidence>
<feature type="domain" description="PTS EIIB type-3" evidence="8">
    <location>
        <begin position="5"/>
        <end position="105"/>
    </location>
</feature>
<dbReference type="RefSeq" id="WP_061376388.1">
    <property type="nucleotide sequence ID" value="NZ_BCOB01000082.1"/>
</dbReference>
<keyword evidence="5" id="KW-0598">Phosphotransferase system</keyword>
<keyword evidence="4" id="KW-0808">Transferase</keyword>
<keyword evidence="6" id="KW-0418">Kinase</keyword>
<keyword evidence="1" id="KW-0813">Transport</keyword>
<dbReference type="Gene3D" id="3.40.50.2300">
    <property type="match status" value="1"/>
</dbReference>
<dbReference type="PROSITE" id="PS51100">
    <property type="entry name" value="PTS_EIIB_TYPE_3"/>
    <property type="match status" value="1"/>
</dbReference>
<dbReference type="PANTHER" id="PTHR34581:SF2">
    <property type="entry name" value="PTS SYSTEM N,N'-DIACETYLCHITOBIOSE-SPECIFIC EIIB COMPONENT"/>
    <property type="match status" value="1"/>
</dbReference>
<accession>A0A5T2Q995</accession>
<dbReference type="GO" id="GO:0016301">
    <property type="term" value="F:kinase activity"/>
    <property type="evidence" value="ECO:0007669"/>
    <property type="project" value="UniProtKB-KW"/>
</dbReference>
<dbReference type="Pfam" id="PF02302">
    <property type="entry name" value="PTS_IIB"/>
    <property type="match status" value="1"/>
</dbReference>
<keyword evidence="2" id="KW-0597">Phosphoprotein</keyword>
<protein>
    <submittedName>
        <fullName evidence="9">PTS sugar transporter subunit IIB</fullName>
    </submittedName>
</protein>
<proteinExistence type="predicted"/>
<dbReference type="InterPro" id="IPR003501">
    <property type="entry name" value="PTS_EIIB_2/3"/>
</dbReference>
<evidence type="ECO:0000313" key="9">
    <source>
        <dbReference type="EMBL" id="EAM5479737.1"/>
    </source>
</evidence>
<evidence type="ECO:0000256" key="2">
    <source>
        <dbReference type="ARBA" id="ARBA00022553"/>
    </source>
</evidence>
<gene>
    <name evidence="9" type="ORF">EKI11_15665</name>
</gene>
<dbReference type="EMBL" id="AACVGV010000038">
    <property type="protein sequence ID" value="EAM5479737.1"/>
    <property type="molecule type" value="Genomic_DNA"/>
</dbReference>
<dbReference type="InterPro" id="IPR051819">
    <property type="entry name" value="PTS_sugar-specific_EIIB"/>
</dbReference>
<keyword evidence="3 9" id="KW-0762">Sugar transport</keyword>
<feature type="modified residue" description="Phosphocysteine; by EIIA" evidence="7">
    <location>
        <position position="12"/>
    </location>
</feature>
<dbReference type="SUPFAM" id="SSF52794">
    <property type="entry name" value="PTS system IIB component-like"/>
    <property type="match status" value="1"/>
</dbReference>
<dbReference type="InterPro" id="IPR036095">
    <property type="entry name" value="PTS_EIIB-like_sf"/>
</dbReference>
<comment type="caution">
    <text evidence="9">The sequence shown here is derived from an EMBL/GenBank/DDBJ whole genome shotgun (WGS) entry which is preliminary data.</text>
</comment>
<name>A0A5T2Q995_SALER</name>
<sequence>MPGAAKKICLICGSGVSSAFLAINVRKAAAKIGLDVIVENRPETDFKKALGEFDSILIAPHLEFLLKDFHLSAEDYCRDVQLIPFSIYGTLDGNLILNMLQEFKK</sequence>
<evidence type="ECO:0000256" key="1">
    <source>
        <dbReference type="ARBA" id="ARBA00022448"/>
    </source>
</evidence>
<evidence type="ECO:0000256" key="4">
    <source>
        <dbReference type="ARBA" id="ARBA00022679"/>
    </source>
</evidence>
<evidence type="ECO:0000259" key="8">
    <source>
        <dbReference type="PROSITE" id="PS51100"/>
    </source>
</evidence>
<dbReference type="GO" id="GO:0009401">
    <property type="term" value="P:phosphoenolpyruvate-dependent sugar phosphotransferase system"/>
    <property type="evidence" value="ECO:0007669"/>
    <property type="project" value="UniProtKB-KW"/>
</dbReference>
<evidence type="ECO:0000256" key="5">
    <source>
        <dbReference type="ARBA" id="ARBA00022683"/>
    </source>
</evidence>
<dbReference type="InterPro" id="IPR013012">
    <property type="entry name" value="PTS_EIIB_3"/>
</dbReference>